<dbReference type="EMBL" id="HACG01038919">
    <property type="protein sequence ID" value="CEK85784.1"/>
    <property type="molecule type" value="Transcribed_RNA"/>
</dbReference>
<evidence type="ECO:0000259" key="2">
    <source>
        <dbReference type="PROSITE" id="PS50076"/>
    </source>
</evidence>
<protein>
    <recommendedName>
        <fullName evidence="2">J domain-containing protein</fullName>
    </recommendedName>
</protein>
<keyword evidence="1" id="KW-0812">Transmembrane</keyword>
<evidence type="ECO:0000313" key="4">
    <source>
        <dbReference type="EMBL" id="CEK85784.1"/>
    </source>
</evidence>
<dbReference type="AlphaFoldDB" id="A0A0B7AY96"/>
<dbReference type="EMBL" id="HACG01038918">
    <property type="protein sequence ID" value="CEK85783.1"/>
    <property type="molecule type" value="Transcribed_RNA"/>
</dbReference>
<dbReference type="SUPFAM" id="SSF46565">
    <property type="entry name" value="Chaperone J-domain"/>
    <property type="match status" value="1"/>
</dbReference>
<proteinExistence type="predicted"/>
<dbReference type="InterPro" id="IPR052763">
    <property type="entry name" value="DnaJ_C4"/>
</dbReference>
<dbReference type="PANTHER" id="PTHR44825">
    <property type="match status" value="1"/>
</dbReference>
<dbReference type="PANTHER" id="PTHR44825:SF1">
    <property type="entry name" value="DNAJ HOMOLOG SUBFAMILY C MEMBER 4"/>
    <property type="match status" value="1"/>
</dbReference>
<keyword evidence="1" id="KW-0472">Membrane</keyword>
<sequence length="236" mass="27647">MNQCSNYLVHLAHSFKCRTHLNLTSRFSLCRQYSTKVTHYDILGITKEATSEDIRAAFIKKSKECHPDINRTDPNNHKKFVLVNEAYSVLNKPLSRSDYDASITYPHHRTYQQSMSQSSRPYGNYSWVDYDEQIRRAQNIRNEEHKMRSHYGTAGQKRTLNFKVVAACLLVMLISSVVHYFAVMKVSLMHKNMLDKQDAKLQEIWLNAKNKGAMNLKEVQLRRLQQKQTEDMEKKT</sequence>
<dbReference type="InterPro" id="IPR036869">
    <property type="entry name" value="J_dom_sf"/>
</dbReference>
<evidence type="ECO:0000313" key="3">
    <source>
        <dbReference type="EMBL" id="CEK85783.1"/>
    </source>
</evidence>
<name>A0A0B7AY96_9EUPU</name>
<dbReference type="Pfam" id="PF00226">
    <property type="entry name" value="DnaJ"/>
    <property type="match status" value="1"/>
</dbReference>
<gene>
    <name evidence="3" type="primary">ORF150225</name>
    <name evidence="4" type="synonym">ORF150228</name>
</gene>
<feature type="transmembrane region" description="Helical" evidence="1">
    <location>
        <begin position="164"/>
        <end position="183"/>
    </location>
</feature>
<organism evidence="3">
    <name type="scientific">Arion vulgaris</name>
    <dbReference type="NCBI Taxonomy" id="1028688"/>
    <lineage>
        <taxon>Eukaryota</taxon>
        <taxon>Metazoa</taxon>
        <taxon>Spiralia</taxon>
        <taxon>Lophotrochozoa</taxon>
        <taxon>Mollusca</taxon>
        <taxon>Gastropoda</taxon>
        <taxon>Heterobranchia</taxon>
        <taxon>Euthyneura</taxon>
        <taxon>Panpulmonata</taxon>
        <taxon>Eupulmonata</taxon>
        <taxon>Stylommatophora</taxon>
        <taxon>Helicina</taxon>
        <taxon>Arionoidea</taxon>
        <taxon>Arionidae</taxon>
        <taxon>Arion</taxon>
    </lineage>
</organism>
<evidence type="ECO:0000256" key="1">
    <source>
        <dbReference type="SAM" id="Phobius"/>
    </source>
</evidence>
<dbReference type="PRINTS" id="PR00625">
    <property type="entry name" value="JDOMAIN"/>
</dbReference>
<dbReference type="Gene3D" id="1.10.287.110">
    <property type="entry name" value="DnaJ domain"/>
    <property type="match status" value="1"/>
</dbReference>
<dbReference type="InterPro" id="IPR001623">
    <property type="entry name" value="DnaJ_domain"/>
</dbReference>
<reference evidence="3" key="1">
    <citation type="submission" date="2014-12" db="EMBL/GenBank/DDBJ databases">
        <title>Insight into the proteome of Arion vulgaris.</title>
        <authorList>
            <person name="Aradska J."/>
            <person name="Bulat T."/>
            <person name="Smidak R."/>
            <person name="Sarate P."/>
            <person name="Gangsoo J."/>
            <person name="Sialana F."/>
            <person name="Bilban M."/>
            <person name="Lubec G."/>
        </authorList>
    </citation>
    <scope>NUCLEOTIDE SEQUENCE</scope>
    <source>
        <tissue evidence="3">Skin</tissue>
    </source>
</reference>
<keyword evidence="1" id="KW-1133">Transmembrane helix</keyword>
<dbReference type="SMART" id="SM00271">
    <property type="entry name" value="DnaJ"/>
    <property type="match status" value="1"/>
</dbReference>
<accession>A0A0B7AY96</accession>
<dbReference type="CDD" id="cd06257">
    <property type="entry name" value="DnaJ"/>
    <property type="match status" value="1"/>
</dbReference>
<dbReference type="PROSITE" id="PS50076">
    <property type="entry name" value="DNAJ_2"/>
    <property type="match status" value="1"/>
</dbReference>
<feature type="domain" description="J" evidence="2">
    <location>
        <begin position="38"/>
        <end position="103"/>
    </location>
</feature>